<accession>A0A512JF54</accession>
<evidence type="ECO:0000313" key="3">
    <source>
        <dbReference type="EMBL" id="GEP08581.1"/>
    </source>
</evidence>
<evidence type="ECO:0000256" key="1">
    <source>
        <dbReference type="SAM" id="Coils"/>
    </source>
</evidence>
<evidence type="ECO:0000313" key="4">
    <source>
        <dbReference type="Proteomes" id="UP000321750"/>
    </source>
</evidence>
<gene>
    <name evidence="3" type="ORF">MGN01_04260</name>
</gene>
<dbReference type="Proteomes" id="UP000321750">
    <property type="component" value="Unassembled WGS sequence"/>
</dbReference>
<proteinExistence type="predicted"/>
<reference evidence="3 4" key="1">
    <citation type="submission" date="2019-07" db="EMBL/GenBank/DDBJ databases">
        <title>Whole genome shotgun sequence of Methylobacterium gnaphalii NBRC 107716.</title>
        <authorList>
            <person name="Hosoyama A."/>
            <person name="Uohara A."/>
            <person name="Ohji S."/>
            <person name="Ichikawa N."/>
        </authorList>
    </citation>
    <scope>NUCLEOTIDE SEQUENCE [LARGE SCALE GENOMIC DNA]</scope>
    <source>
        <strain evidence="3 4">NBRC 107716</strain>
    </source>
</reference>
<evidence type="ECO:0000256" key="2">
    <source>
        <dbReference type="SAM" id="MobiDB-lite"/>
    </source>
</evidence>
<name>A0A512JF54_9HYPH</name>
<feature type="region of interest" description="Disordered" evidence="2">
    <location>
        <begin position="195"/>
        <end position="219"/>
    </location>
</feature>
<dbReference type="AlphaFoldDB" id="A0A512JF54"/>
<feature type="compositionally biased region" description="Basic and acidic residues" evidence="2">
    <location>
        <begin position="195"/>
        <end position="207"/>
    </location>
</feature>
<keyword evidence="4" id="KW-1185">Reference proteome</keyword>
<organism evidence="3 4">
    <name type="scientific">Methylobacterium gnaphalii</name>
    <dbReference type="NCBI Taxonomy" id="1010610"/>
    <lineage>
        <taxon>Bacteria</taxon>
        <taxon>Pseudomonadati</taxon>
        <taxon>Pseudomonadota</taxon>
        <taxon>Alphaproteobacteria</taxon>
        <taxon>Hyphomicrobiales</taxon>
        <taxon>Methylobacteriaceae</taxon>
        <taxon>Methylobacterium</taxon>
    </lineage>
</organism>
<protein>
    <submittedName>
        <fullName evidence="3">Uncharacterized protein</fullName>
    </submittedName>
</protein>
<feature type="coiled-coil region" evidence="1">
    <location>
        <begin position="65"/>
        <end position="92"/>
    </location>
</feature>
<dbReference type="RefSeq" id="WP_147044940.1">
    <property type="nucleotide sequence ID" value="NZ_BJZV01000002.1"/>
</dbReference>
<comment type="caution">
    <text evidence="3">The sequence shown here is derived from an EMBL/GenBank/DDBJ whole genome shotgun (WGS) entry which is preliminary data.</text>
</comment>
<dbReference type="EMBL" id="BJZV01000002">
    <property type="protein sequence ID" value="GEP08581.1"/>
    <property type="molecule type" value="Genomic_DNA"/>
</dbReference>
<keyword evidence="1" id="KW-0175">Coiled coil</keyword>
<sequence length="264" mass="28697">MHPTVFRVDRPAAPLPTNIQNDHDLTRWREEHAAAQTAASRLATDRTRMLASASVESITKKDAEIGAARIRVERAAAVIEAAERKISDAAAREAAKEPERLRRYAAGKKAAAEAERLMRDEYGPMAGKVAAIMRRLAELRAIVSLANADLPATGEQLNPDAFRGRPAEASRYEMRPHVVTVEEDGTVVHSVIRAESDRDRGGDRDDGGPAMHVSGHGAGLRQEIRQRQVYIAGSAGIDVPPLDKSVTLPGLAWDDAPFWPPAAR</sequence>